<feature type="domain" description="Cadherin" evidence="10">
    <location>
        <begin position="606"/>
        <end position="724"/>
    </location>
</feature>
<protein>
    <recommendedName>
        <fullName evidence="10">Cadherin domain-containing protein</fullName>
    </recommendedName>
</protein>
<keyword evidence="9" id="KW-0732">Signal</keyword>
<gene>
    <name evidence="11" type="ORF">BOX15_Mlig014758g2</name>
</gene>
<dbReference type="GO" id="GO:0005886">
    <property type="term" value="C:plasma membrane"/>
    <property type="evidence" value="ECO:0007669"/>
    <property type="project" value="UniProtKB-SubCell"/>
</dbReference>
<dbReference type="GO" id="GO:0007156">
    <property type="term" value="P:homophilic cell adhesion via plasma membrane adhesion molecules"/>
    <property type="evidence" value="ECO:0007669"/>
    <property type="project" value="InterPro"/>
</dbReference>
<feature type="domain" description="Cadherin" evidence="10">
    <location>
        <begin position="727"/>
        <end position="841"/>
    </location>
</feature>
<dbReference type="GO" id="GO:0005509">
    <property type="term" value="F:calcium ion binding"/>
    <property type="evidence" value="ECO:0007669"/>
    <property type="project" value="UniProtKB-UniRule"/>
</dbReference>
<dbReference type="Pfam" id="PF00028">
    <property type="entry name" value="Cadherin"/>
    <property type="match status" value="5"/>
</dbReference>
<keyword evidence="4 7" id="KW-0106">Calcium</keyword>
<dbReference type="CDD" id="cd11304">
    <property type="entry name" value="Cadherin_repeat"/>
    <property type="match status" value="5"/>
</dbReference>
<dbReference type="FunFam" id="2.60.40.60:FF:000020">
    <property type="entry name" value="Dachsous cadherin-related 1b"/>
    <property type="match status" value="2"/>
</dbReference>
<dbReference type="PANTHER" id="PTHR24026:SF126">
    <property type="entry name" value="PROTOCADHERIN FAT 4"/>
    <property type="match status" value="1"/>
</dbReference>
<dbReference type="PANTHER" id="PTHR24026">
    <property type="entry name" value="FAT ATYPICAL CADHERIN-RELATED"/>
    <property type="match status" value="1"/>
</dbReference>
<dbReference type="InterPro" id="IPR002126">
    <property type="entry name" value="Cadherin-like_dom"/>
</dbReference>
<dbReference type="SMART" id="SM00112">
    <property type="entry name" value="CA"/>
    <property type="match status" value="6"/>
</dbReference>
<organism evidence="11 12">
    <name type="scientific">Macrostomum lignano</name>
    <dbReference type="NCBI Taxonomy" id="282301"/>
    <lineage>
        <taxon>Eukaryota</taxon>
        <taxon>Metazoa</taxon>
        <taxon>Spiralia</taxon>
        <taxon>Lophotrochozoa</taxon>
        <taxon>Platyhelminthes</taxon>
        <taxon>Rhabditophora</taxon>
        <taxon>Macrostomorpha</taxon>
        <taxon>Macrostomida</taxon>
        <taxon>Macrostomidae</taxon>
        <taxon>Macrostomum</taxon>
    </lineage>
</organism>
<keyword evidence="12" id="KW-1185">Reference proteome</keyword>
<keyword evidence="6" id="KW-0472">Membrane</keyword>
<sequence>MKLNQERLALVSLSLLLATSSAAQVTAPISINDDTPAGSTIVDLRSVLTNNQIADSADLKILNHQDPIVNCLAINGTVLYATHLVDRDSLCREPLIQRYVKPCCLDSEPCELWLQLSHKAAQSNVLIPKLRLRLLDSNDNAPTFRRASLQAEVQEGERGRRISSPDFLAADPDQGDNSRLTYRLESDDDEFSFALENSNRRPVVLKTNRALDREKTDSYSLRLLAVDNGRPQRTGTLSITVLVLDINDETPVFEKSLYVASVPENAPKNTPVVTVRAVDGDQGANGRVSYRISPGEYANHFDVSNQPDGSGLVKLKYQLDADQLAHRGGKIDLYVSAMDHGSPQRSAEEARIEVTVSNVNDERPEIEVIPLSSGVPENSPDIPVARVEVKDRDSHLSSLSCRVEDPEGGGGGGFVLRDDLSSALPSGNFAGHQSRGFVLRSERPLDRELRSTVQLIIVCLDGGGLNGTAVVRFRVSDRNDNPPRFQKPVFQFHLPENTPPPENYRIGIIKADDKDEGENARIAYSLEPSADADAFHLDAQTGQLFARRPWDREELLRRSASGSASQRRLAQVTLTVTATDSNPDHRDSATVLVTIDNLNDNRPQFEQTDYSFRVMENALIGREVGAVRAFDADDEGSLSPGPIDYVIISAGDEPLEPQRSFQLNRRTGQLSLARKLDRETRPSYVFRVAAIDSGVSGDSGRGRLTGTATITVEVEDENDCDPQIIEPRADQVFKVPSSTKPGRTLLQIQAVDNDVGQNAQIVYSLTSLAANAIGVDRGSGTVIVTGPLGPPGASFEATLEARDCGSPARFSRVRVFFRVSAPDGDDDNVDAAAAGRMAPIGGESAAAAASSPAGAHRREQFYCWACCSSCCCCWPRRPRWRWCCSGPAVGDQQVAASTEPTT</sequence>
<dbReference type="FunFam" id="2.60.40.60:FF:000092">
    <property type="entry name" value="Protocadherin 8"/>
    <property type="match status" value="1"/>
</dbReference>
<dbReference type="Gene3D" id="2.60.40.60">
    <property type="entry name" value="Cadherins"/>
    <property type="match status" value="6"/>
</dbReference>
<evidence type="ECO:0000256" key="1">
    <source>
        <dbReference type="ARBA" id="ARBA00004370"/>
    </source>
</evidence>
<proteinExistence type="predicted"/>
<feature type="region of interest" description="Disordered" evidence="8">
    <location>
        <begin position="155"/>
        <end position="175"/>
    </location>
</feature>
<dbReference type="SUPFAM" id="SSF49313">
    <property type="entry name" value="Cadherin-like"/>
    <property type="match status" value="6"/>
</dbReference>
<feature type="signal peptide" evidence="9">
    <location>
        <begin position="1"/>
        <end position="22"/>
    </location>
</feature>
<dbReference type="PROSITE" id="PS50268">
    <property type="entry name" value="CADHERIN_2"/>
    <property type="match status" value="6"/>
</dbReference>
<evidence type="ECO:0000256" key="2">
    <source>
        <dbReference type="ARBA" id="ARBA00022692"/>
    </source>
</evidence>
<accession>A0A267E6N4</accession>
<dbReference type="EMBL" id="NIVC01002516">
    <property type="protein sequence ID" value="PAA57221.1"/>
    <property type="molecule type" value="Genomic_DNA"/>
</dbReference>
<evidence type="ECO:0000256" key="8">
    <source>
        <dbReference type="SAM" id="MobiDB-lite"/>
    </source>
</evidence>
<dbReference type="STRING" id="282301.A0A267E6N4"/>
<dbReference type="OrthoDB" id="6252479at2759"/>
<comment type="caution">
    <text evidence="11">The sequence shown here is derived from an EMBL/GenBank/DDBJ whole genome shotgun (WGS) entry which is preliminary data.</text>
</comment>
<evidence type="ECO:0000256" key="4">
    <source>
        <dbReference type="ARBA" id="ARBA00022837"/>
    </source>
</evidence>
<evidence type="ECO:0000256" key="6">
    <source>
        <dbReference type="ARBA" id="ARBA00023136"/>
    </source>
</evidence>
<keyword evidence="5" id="KW-1133">Transmembrane helix</keyword>
<evidence type="ECO:0000313" key="11">
    <source>
        <dbReference type="EMBL" id="PAA57221.1"/>
    </source>
</evidence>
<keyword evidence="3" id="KW-0677">Repeat</keyword>
<dbReference type="PRINTS" id="PR00205">
    <property type="entry name" value="CADHERIN"/>
</dbReference>
<feature type="chain" id="PRO_5012402175" description="Cadherin domain-containing protein" evidence="9">
    <location>
        <begin position="23"/>
        <end position="902"/>
    </location>
</feature>
<feature type="domain" description="Cadherin" evidence="10">
    <location>
        <begin position="486"/>
        <end position="605"/>
    </location>
</feature>
<feature type="domain" description="Cadherin" evidence="10">
    <location>
        <begin position="254"/>
        <end position="366"/>
    </location>
</feature>
<dbReference type="InterPro" id="IPR015919">
    <property type="entry name" value="Cadherin-like_sf"/>
</dbReference>
<dbReference type="Proteomes" id="UP000215902">
    <property type="component" value="Unassembled WGS sequence"/>
</dbReference>
<comment type="subcellular location">
    <subcellularLocation>
        <location evidence="1">Membrane</location>
    </subcellularLocation>
</comment>
<feature type="domain" description="Cadherin" evidence="10">
    <location>
        <begin position="145"/>
        <end position="253"/>
    </location>
</feature>
<feature type="domain" description="Cadherin" evidence="10">
    <location>
        <begin position="367"/>
        <end position="485"/>
    </location>
</feature>
<name>A0A267E6N4_9PLAT</name>
<keyword evidence="2" id="KW-0812">Transmembrane</keyword>
<evidence type="ECO:0000256" key="3">
    <source>
        <dbReference type="ARBA" id="ARBA00022737"/>
    </source>
</evidence>
<evidence type="ECO:0000313" key="12">
    <source>
        <dbReference type="Proteomes" id="UP000215902"/>
    </source>
</evidence>
<dbReference type="AlphaFoldDB" id="A0A267E6N4"/>
<reference evidence="11 12" key="1">
    <citation type="submission" date="2017-06" db="EMBL/GenBank/DDBJ databases">
        <title>A platform for efficient transgenesis in Macrostomum lignano, a flatworm model organism for stem cell research.</title>
        <authorList>
            <person name="Berezikov E."/>
        </authorList>
    </citation>
    <scope>NUCLEOTIDE SEQUENCE [LARGE SCALE GENOMIC DNA]</scope>
    <source>
        <strain evidence="11">DV1</strain>
        <tissue evidence="11">Whole organism</tissue>
    </source>
</reference>
<evidence type="ECO:0000256" key="5">
    <source>
        <dbReference type="ARBA" id="ARBA00022989"/>
    </source>
</evidence>
<evidence type="ECO:0000256" key="9">
    <source>
        <dbReference type="SAM" id="SignalP"/>
    </source>
</evidence>
<evidence type="ECO:0000259" key="10">
    <source>
        <dbReference type="PROSITE" id="PS50268"/>
    </source>
</evidence>
<evidence type="ECO:0000256" key="7">
    <source>
        <dbReference type="PROSITE-ProRule" id="PRU00043"/>
    </source>
</evidence>